<dbReference type="STRING" id="33007.HMPREF3198_01684"/>
<dbReference type="RefSeq" id="WP_024332359.1">
    <property type="nucleotide sequence ID" value="NZ_JASOXK010000009.1"/>
</dbReference>
<keyword evidence="4" id="KW-0560">Oxidoreductase</keyword>
<evidence type="ECO:0000256" key="1">
    <source>
        <dbReference type="ARBA" id="ARBA00006442"/>
    </source>
</evidence>
<dbReference type="Proteomes" id="UP000235122">
    <property type="component" value="Unassembled WGS sequence"/>
</dbReference>
<organism evidence="6 7">
    <name type="scientific">Winkia neuii</name>
    <dbReference type="NCBI Taxonomy" id="33007"/>
    <lineage>
        <taxon>Bacteria</taxon>
        <taxon>Bacillati</taxon>
        <taxon>Actinomycetota</taxon>
        <taxon>Actinomycetes</taxon>
        <taxon>Actinomycetales</taxon>
        <taxon>Actinomycetaceae</taxon>
        <taxon>Winkia</taxon>
    </lineage>
</organism>
<proteinExistence type="inferred from homology"/>
<dbReference type="PANTHER" id="PTHR43735">
    <property type="entry name" value="APOPTOSIS-INDUCING FACTOR 1"/>
    <property type="match status" value="1"/>
</dbReference>
<dbReference type="Pfam" id="PF07992">
    <property type="entry name" value="Pyr_redox_2"/>
    <property type="match status" value="1"/>
</dbReference>
<keyword evidence="7" id="KW-1185">Reference proteome</keyword>
<dbReference type="EMBL" id="PKKO01000005">
    <property type="protein sequence ID" value="PKY71780.1"/>
    <property type="molecule type" value="Genomic_DNA"/>
</dbReference>
<dbReference type="AlphaFoldDB" id="A0A2I1IKY5"/>
<keyword evidence="2" id="KW-0285">Flavoprotein</keyword>
<evidence type="ECO:0000313" key="6">
    <source>
        <dbReference type="EMBL" id="PKY71780.1"/>
    </source>
</evidence>
<dbReference type="PRINTS" id="PR00368">
    <property type="entry name" value="FADPNR"/>
</dbReference>
<dbReference type="GO" id="GO:0005737">
    <property type="term" value="C:cytoplasm"/>
    <property type="evidence" value="ECO:0007669"/>
    <property type="project" value="TreeGrafter"/>
</dbReference>
<sequence length="364" mass="39223">MAKVVVIGGGYGGITVAGGLDDIADVTLIERRDQFVHHAAALRAAVDSGWGHTIFMPYSKLVSNGRVVHGTVQRVEGKTVYVSGHEPIEADYIVLATGTSCPYPAKYNVTESEVAKARLSQTRENLARARRVMLVGAGTVGVEFAGEISSNFPDTEIVMVDKADTILGTPGYVDELRDTITKQLEERGVRLVLGSPLAYMPGSDVGVLSPFEVETVDGQKIEGDIWFLCYGARTNSDYLVSSFGQVMRPNGQVNVDKHLQVKDHPGVFAVGDITDVKESKRADAARAHARVVVSNIRDLIAGCDMTTSYEPGKEWVILPLGPDGGASQLVTREGKTEVVGPRETADIKGTDLMVSMVRNQLHLQ</sequence>
<dbReference type="SUPFAM" id="SSF51905">
    <property type="entry name" value="FAD/NAD(P)-binding domain"/>
    <property type="match status" value="1"/>
</dbReference>
<accession>A0A2I1IKY5</accession>
<comment type="caution">
    <text evidence="6">The sequence shown here is derived from an EMBL/GenBank/DDBJ whole genome shotgun (WGS) entry which is preliminary data.</text>
</comment>
<gene>
    <name evidence="6" type="ORF">CYJ19_08640</name>
</gene>
<name>A0A2I1IKY5_9ACTO</name>
<protein>
    <submittedName>
        <fullName evidence="6">FAD-dependent oxidoreductase</fullName>
    </submittedName>
</protein>
<comment type="similarity">
    <text evidence="1">Belongs to the FAD-dependent oxidoreductase family.</text>
</comment>
<dbReference type="GO" id="GO:0050660">
    <property type="term" value="F:flavin adenine dinucleotide binding"/>
    <property type="evidence" value="ECO:0007669"/>
    <property type="project" value="TreeGrafter"/>
</dbReference>
<dbReference type="PANTHER" id="PTHR43735:SF3">
    <property type="entry name" value="FERROPTOSIS SUPPRESSOR PROTEIN 1"/>
    <property type="match status" value="1"/>
</dbReference>
<dbReference type="GeneID" id="35866297"/>
<dbReference type="PRINTS" id="PR00469">
    <property type="entry name" value="PNDRDTASEII"/>
</dbReference>
<dbReference type="GO" id="GO:0004174">
    <property type="term" value="F:electron-transferring-flavoprotein dehydrogenase activity"/>
    <property type="evidence" value="ECO:0007669"/>
    <property type="project" value="TreeGrafter"/>
</dbReference>
<dbReference type="InterPro" id="IPR023753">
    <property type="entry name" value="FAD/NAD-binding_dom"/>
</dbReference>
<evidence type="ECO:0000256" key="2">
    <source>
        <dbReference type="ARBA" id="ARBA00022630"/>
    </source>
</evidence>
<feature type="domain" description="FAD/NAD(P)-binding" evidence="5">
    <location>
        <begin position="3"/>
        <end position="288"/>
    </location>
</feature>
<evidence type="ECO:0000259" key="5">
    <source>
        <dbReference type="Pfam" id="PF07992"/>
    </source>
</evidence>
<dbReference type="InterPro" id="IPR036188">
    <property type="entry name" value="FAD/NAD-bd_sf"/>
</dbReference>
<evidence type="ECO:0000256" key="3">
    <source>
        <dbReference type="ARBA" id="ARBA00022827"/>
    </source>
</evidence>
<keyword evidence="3" id="KW-0274">FAD</keyword>
<evidence type="ECO:0000256" key="4">
    <source>
        <dbReference type="ARBA" id="ARBA00023002"/>
    </source>
</evidence>
<dbReference type="Gene3D" id="3.50.50.100">
    <property type="match status" value="1"/>
</dbReference>
<reference evidence="6 7" key="1">
    <citation type="submission" date="2017-12" db="EMBL/GenBank/DDBJ databases">
        <title>Phylogenetic diversity of female urinary microbiome.</title>
        <authorList>
            <person name="Thomas-White K."/>
            <person name="Wolfe A.J."/>
        </authorList>
    </citation>
    <scope>NUCLEOTIDE SEQUENCE [LARGE SCALE GENOMIC DNA]</scope>
    <source>
        <strain evidence="6 7">UMB0402</strain>
    </source>
</reference>
<evidence type="ECO:0000313" key="7">
    <source>
        <dbReference type="Proteomes" id="UP000235122"/>
    </source>
</evidence>